<evidence type="ECO:0000256" key="1">
    <source>
        <dbReference type="ARBA" id="ARBA00004141"/>
    </source>
</evidence>
<evidence type="ECO:0000256" key="3">
    <source>
        <dbReference type="ARBA" id="ARBA00022989"/>
    </source>
</evidence>
<dbReference type="Pfam" id="PF02535">
    <property type="entry name" value="Zip"/>
    <property type="match status" value="1"/>
</dbReference>
<keyword evidence="4 5" id="KW-0472">Membrane</keyword>
<dbReference type="AlphaFoldDB" id="A0A1G2F9F1"/>
<proteinExistence type="predicted"/>
<accession>A0A1G2F9F1</accession>
<evidence type="ECO:0000256" key="2">
    <source>
        <dbReference type="ARBA" id="ARBA00022692"/>
    </source>
</evidence>
<protein>
    <recommendedName>
        <fullName evidence="8">ZIP family metal transporter</fullName>
    </recommendedName>
</protein>
<dbReference type="InterPro" id="IPR003689">
    <property type="entry name" value="ZIP"/>
</dbReference>
<dbReference type="GO" id="GO:0006882">
    <property type="term" value="P:intracellular zinc ion homeostasis"/>
    <property type="evidence" value="ECO:0007669"/>
    <property type="project" value="TreeGrafter"/>
</dbReference>
<gene>
    <name evidence="6" type="ORF">A2174_03480</name>
</gene>
<feature type="transmembrane region" description="Helical" evidence="5">
    <location>
        <begin position="114"/>
        <end position="135"/>
    </location>
</feature>
<organism evidence="6 7">
    <name type="scientific">Candidatus Portnoybacteria bacterium RBG_13_41_18</name>
    <dbReference type="NCBI Taxonomy" id="1801991"/>
    <lineage>
        <taxon>Bacteria</taxon>
        <taxon>Candidatus Portnoyibacteriota</taxon>
    </lineage>
</organism>
<dbReference type="PANTHER" id="PTHR16950:SF16">
    <property type="entry name" value="ZINC TRANSPORTER ZIP13"/>
    <property type="match status" value="1"/>
</dbReference>
<evidence type="ECO:0000313" key="7">
    <source>
        <dbReference type="Proteomes" id="UP000177725"/>
    </source>
</evidence>
<dbReference type="GO" id="GO:0016020">
    <property type="term" value="C:membrane"/>
    <property type="evidence" value="ECO:0007669"/>
    <property type="project" value="UniProtKB-SubCell"/>
</dbReference>
<feature type="non-terminal residue" evidence="6">
    <location>
        <position position="1"/>
    </location>
</feature>
<dbReference type="GO" id="GO:0005385">
    <property type="term" value="F:zinc ion transmembrane transporter activity"/>
    <property type="evidence" value="ECO:0007669"/>
    <property type="project" value="TreeGrafter"/>
</dbReference>
<keyword evidence="2 5" id="KW-0812">Transmembrane</keyword>
<comment type="caution">
    <text evidence="6">The sequence shown here is derived from an EMBL/GenBank/DDBJ whole genome shotgun (WGS) entry which is preliminary data.</text>
</comment>
<comment type="subcellular location">
    <subcellularLocation>
        <location evidence="1">Membrane</location>
        <topology evidence="1">Multi-pass membrane protein</topology>
    </subcellularLocation>
</comment>
<feature type="transmembrane region" description="Helical" evidence="5">
    <location>
        <begin position="174"/>
        <end position="194"/>
    </location>
</feature>
<dbReference type="Proteomes" id="UP000177725">
    <property type="component" value="Unassembled WGS sequence"/>
</dbReference>
<dbReference type="PANTHER" id="PTHR16950">
    <property type="entry name" value="ZINC TRANSPORTER SLC39A7 HISTIDINE-RICH MEMBRANE PROTEIN KE4"/>
    <property type="match status" value="1"/>
</dbReference>
<feature type="transmembrane region" description="Helical" evidence="5">
    <location>
        <begin position="12"/>
        <end position="30"/>
    </location>
</feature>
<evidence type="ECO:0000313" key="6">
    <source>
        <dbReference type="EMBL" id="OGZ34238.1"/>
    </source>
</evidence>
<sequence length="195" mass="21137">VHILPESFKKSAGLEVSFLVMLGILIFFSLEKFLRWRHCHIADPTKHYHPVVAMNLVGDNVHNFIDGVLIGASFLVSVPIGLASTLAIILHEIPQEIGDFGMLIRFGLTKKKALIFNFISSFSAIFGALASLIIGSYIKDYALIILPITAGGFIYLAGSDLIPELHHETKISASLGQLMAIILGVGAMAALLLLE</sequence>
<evidence type="ECO:0000256" key="4">
    <source>
        <dbReference type="ARBA" id="ARBA00023136"/>
    </source>
</evidence>
<reference evidence="6 7" key="1">
    <citation type="journal article" date="2016" name="Nat. Commun.">
        <title>Thousands of microbial genomes shed light on interconnected biogeochemical processes in an aquifer system.</title>
        <authorList>
            <person name="Anantharaman K."/>
            <person name="Brown C.T."/>
            <person name="Hug L.A."/>
            <person name="Sharon I."/>
            <person name="Castelle C.J."/>
            <person name="Probst A.J."/>
            <person name="Thomas B.C."/>
            <person name="Singh A."/>
            <person name="Wilkins M.J."/>
            <person name="Karaoz U."/>
            <person name="Brodie E.L."/>
            <person name="Williams K.H."/>
            <person name="Hubbard S.S."/>
            <person name="Banfield J.F."/>
        </authorList>
    </citation>
    <scope>NUCLEOTIDE SEQUENCE [LARGE SCALE GENOMIC DNA]</scope>
</reference>
<evidence type="ECO:0000256" key="5">
    <source>
        <dbReference type="SAM" id="Phobius"/>
    </source>
</evidence>
<dbReference type="EMBL" id="MHMV01000030">
    <property type="protein sequence ID" value="OGZ34238.1"/>
    <property type="molecule type" value="Genomic_DNA"/>
</dbReference>
<name>A0A1G2F9F1_9BACT</name>
<feature type="transmembrane region" description="Helical" evidence="5">
    <location>
        <begin position="68"/>
        <end position="93"/>
    </location>
</feature>
<keyword evidence="3 5" id="KW-1133">Transmembrane helix</keyword>
<evidence type="ECO:0008006" key="8">
    <source>
        <dbReference type="Google" id="ProtNLM"/>
    </source>
</evidence>
<feature type="transmembrane region" description="Helical" evidence="5">
    <location>
        <begin position="141"/>
        <end position="162"/>
    </location>
</feature>